<feature type="domain" description="HD" evidence="3">
    <location>
        <begin position="314"/>
        <end position="436"/>
    </location>
</feature>
<dbReference type="EMBL" id="AP017378">
    <property type="protein sequence ID" value="BBD10059.1"/>
    <property type="molecule type" value="Genomic_DNA"/>
</dbReference>
<name>A0A2Z6B3G5_9BACT</name>
<gene>
    <name evidence="5" type="ORF">DFE_3333</name>
</gene>
<evidence type="ECO:0000259" key="4">
    <source>
        <dbReference type="PROSITE" id="PS51832"/>
    </source>
</evidence>
<keyword evidence="1" id="KW-0597">Phosphoprotein</keyword>
<dbReference type="PANTHER" id="PTHR45228:SF1">
    <property type="entry name" value="CYCLIC DI-GMP PHOSPHODIESTERASE TM_0186"/>
    <property type="match status" value="1"/>
</dbReference>
<dbReference type="Gene3D" id="1.10.3210.10">
    <property type="entry name" value="Hypothetical protein af1432"/>
    <property type="match status" value="1"/>
</dbReference>
<dbReference type="Gene3D" id="3.40.50.2300">
    <property type="match status" value="1"/>
</dbReference>
<dbReference type="GO" id="GO:0000160">
    <property type="term" value="P:phosphorelay signal transduction system"/>
    <property type="evidence" value="ECO:0007669"/>
    <property type="project" value="InterPro"/>
</dbReference>
<organism evidence="5 6">
    <name type="scientific">Desulfovibrio ferrophilus</name>
    <dbReference type="NCBI Taxonomy" id="241368"/>
    <lineage>
        <taxon>Bacteria</taxon>
        <taxon>Pseudomonadati</taxon>
        <taxon>Thermodesulfobacteriota</taxon>
        <taxon>Desulfovibrionia</taxon>
        <taxon>Desulfovibrionales</taxon>
        <taxon>Desulfovibrionaceae</taxon>
        <taxon>Desulfovibrio</taxon>
    </lineage>
</organism>
<dbReference type="Proteomes" id="UP000269883">
    <property type="component" value="Chromosome"/>
</dbReference>
<dbReference type="InterPro" id="IPR052020">
    <property type="entry name" value="Cyclic_di-GMP/3'3'-cGAMP_PDE"/>
</dbReference>
<dbReference type="Pfam" id="PF00072">
    <property type="entry name" value="Response_reg"/>
    <property type="match status" value="1"/>
</dbReference>
<evidence type="ECO:0000259" key="2">
    <source>
        <dbReference type="PROSITE" id="PS50110"/>
    </source>
</evidence>
<dbReference type="InterPro" id="IPR029016">
    <property type="entry name" value="GAF-like_dom_sf"/>
</dbReference>
<sequence>MSQRTILLVDDEPELLAVNRETLEGCGYRVATVGNGSDALDFLSSTPVDLVITDLRMPKLGGRELLEEMRNRNIKSEVMFLTGYGTVESAVECIQLGAADYLLKPFDIRQFVTKVEKILEERSLRRKTQGQRGGESELDRLLDLGAALRSQRDLKALVKEFLVQMRETFRPDAMALFLREDFEPGLGKCVAWGPMLRSNSRARKWFEAVSKRLMESGSPKLFDSLAVNNGTGTSTVSAMVCPVMDGTGALGAAVIIRDLKRGVYALPSLQMLTVFASQAASAMENLSAKCRLSDMNLEIITSHVCSVEAKDIYTKGHSERVGAFAAQLGREIGLPDREVQCLSFAGILHDVGKIGVPDNILNKPGPLSEDELKIMHQHPVMGRDILSNIHTLKDLLPIVYHHHERIDGAGYPDGLSGDSIPFLARIVSVADGYEAMTTDRAYQQRRSPDEAQSILLDGAGKQWDEHLVRAWCQLMERDKMTC</sequence>
<dbReference type="KEGG" id="dfl:DFE_3333"/>
<dbReference type="PANTHER" id="PTHR45228">
    <property type="entry name" value="CYCLIC DI-GMP PHOSPHODIESTERASE TM_0186-RELATED"/>
    <property type="match status" value="1"/>
</dbReference>
<dbReference type="SUPFAM" id="SSF52172">
    <property type="entry name" value="CheY-like"/>
    <property type="match status" value="1"/>
</dbReference>
<keyword evidence="5" id="KW-0378">Hydrolase</keyword>
<dbReference type="InterPro" id="IPR037522">
    <property type="entry name" value="HD_GYP_dom"/>
</dbReference>
<proteinExistence type="predicted"/>
<dbReference type="PROSITE" id="PS51831">
    <property type="entry name" value="HD"/>
    <property type="match status" value="1"/>
</dbReference>
<evidence type="ECO:0000313" key="6">
    <source>
        <dbReference type="Proteomes" id="UP000269883"/>
    </source>
</evidence>
<dbReference type="AlphaFoldDB" id="A0A2Z6B3G5"/>
<dbReference type="SUPFAM" id="SSF55781">
    <property type="entry name" value="GAF domain-like"/>
    <property type="match status" value="1"/>
</dbReference>
<dbReference type="Gene3D" id="3.30.450.40">
    <property type="match status" value="1"/>
</dbReference>
<dbReference type="InterPro" id="IPR006674">
    <property type="entry name" value="HD_domain"/>
</dbReference>
<dbReference type="PROSITE" id="PS51832">
    <property type="entry name" value="HD_GYP"/>
    <property type="match status" value="1"/>
</dbReference>
<keyword evidence="6" id="KW-1185">Reference proteome</keyword>
<evidence type="ECO:0000313" key="5">
    <source>
        <dbReference type="EMBL" id="BBD10059.1"/>
    </source>
</evidence>
<feature type="domain" description="HD-GYP" evidence="4">
    <location>
        <begin position="292"/>
        <end position="482"/>
    </location>
</feature>
<dbReference type="InterPro" id="IPR011006">
    <property type="entry name" value="CheY-like_superfamily"/>
</dbReference>
<dbReference type="CDD" id="cd00156">
    <property type="entry name" value="REC"/>
    <property type="match status" value="1"/>
</dbReference>
<dbReference type="Pfam" id="PF13487">
    <property type="entry name" value="HD_5"/>
    <property type="match status" value="1"/>
</dbReference>
<dbReference type="RefSeq" id="WP_126381118.1">
    <property type="nucleotide sequence ID" value="NZ_AP017378.1"/>
</dbReference>
<dbReference type="InterPro" id="IPR001789">
    <property type="entry name" value="Sig_transdc_resp-reg_receiver"/>
</dbReference>
<evidence type="ECO:0000259" key="3">
    <source>
        <dbReference type="PROSITE" id="PS51831"/>
    </source>
</evidence>
<feature type="domain" description="Response regulatory" evidence="2">
    <location>
        <begin position="5"/>
        <end position="119"/>
    </location>
</feature>
<dbReference type="GO" id="GO:0016787">
    <property type="term" value="F:hydrolase activity"/>
    <property type="evidence" value="ECO:0007669"/>
    <property type="project" value="UniProtKB-KW"/>
</dbReference>
<protein>
    <submittedName>
        <fullName evidence="5">Response regulator receiver modulated metal dependent phosphohydrolase</fullName>
    </submittedName>
</protein>
<dbReference type="SUPFAM" id="SSF109604">
    <property type="entry name" value="HD-domain/PDEase-like"/>
    <property type="match status" value="1"/>
</dbReference>
<accession>A0A2Z6B3G5</accession>
<dbReference type="InterPro" id="IPR003607">
    <property type="entry name" value="HD/PDEase_dom"/>
</dbReference>
<reference evidence="5 6" key="1">
    <citation type="journal article" date="2018" name="Sci. Adv.">
        <title>Multi-heme cytochromes provide a pathway for survival in energy-limited environments.</title>
        <authorList>
            <person name="Deng X."/>
            <person name="Dohmae N."/>
            <person name="Nealson K.H."/>
            <person name="Hashimoto K."/>
            <person name="Okamoto A."/>
        </authorList>
    </citation>
    <scope>NUCLEOTIDE SEQUENCE [LARGE SCALE GENOMIC DNA]</scope>
    <source>
        <strain evidence="5 6">IS5</strain>
    </source>
</reference>
<feature type="modified residue" description="4-aspartylphosphate" evidence="1">
    <location>
        <position position="54"/>
    </location>
</feature>
<dbReference type="SMART" id="SM00448">
    <property type="entry name" value="REC"/>
    <property type="match status" value="1"/>
</dbReference>
<dbReference type="OrthoDB" id="9769359at2"/>
<evidence type="ECO:0000256" key="1">
    <source>
        <dbReference type="PROSITE-ProRule" id="PRU00169"/>
    </source>
</evidence>
<dbReference type="PROSITE" id="PS50110">
    <property type="entry name" value="RESPONSE_REGULATORY"/>
    <property type="match status" value="1"/>
</dbReference>
<dbReference type="SMART" id="SM00471">
    <property type="entry name" value="HDc"/>
    <property type="match status" value="1"/>
</dbReference>
<dbReference type="CDD" id="cd00077">
    <property type="entry name" value="HDc"/>
    <property type="match status" value="1"/>
</dbReference>